<evidence type="ECO:0008006" key="3">
    <source>
        <dbReference type="Google" id="ProtNLM"/>
    </source>
</evidence>
<name>A0ABS7X1H9_9GAMM</name>
<proteinExistence type="predicted"/>
<protein>
    <recommendedName>
        <fullName evidence="3">EVE domain-containing protein</fullName>
    </recommendedName>
</protein>
<accession>A0ABS7X1H9</accession>
<sequence length="138" mass="15890">MKTWLVNTNTKERNGNPNAFKYMLRQNKAAAFYDRAPEVDKISKGDLVCLYHNQNRIIAIGAVVAPYLGHDFGDYEEIEHWVDVNWLWKAELDADYEPMNSIDRHDLGITMVNGTVVNVTEQVNYKVLLAKVAERQSF</sequence>
<dbReference type="Proteomes" id="UP001319883">
    <property type="component" value="Unassembled WGS sequence"/>
</dbReference>
<dbReference type="EMBL" id="JAGXFD010000001">
    <property type="protein sequence ID" value="MBZ9568756.1"/>
    <property type="molecule type" value="Genomic_DNA"/>
</dbReference>
<gene>
    <name evidence="1" type="ORF">KGQ91_13870</name>
</gene>
<comment type="caution">
    <text evidence="1">The sequence shown here is derived from an EMBL/GenBank/DDBJ whole genome shotgun (WGS) entry which is preliminary data.</text>
</comment>
<keyword evidence="2" id="KW-1185">Reference proteome</keyword>
<dbReference type="RefSeq" id="WP_224421250.1">
    <property type="nucleotide sequence ID" value="NZ_JAGXFD010000001.1"/>
</dbReference>
<reference evidence="1 2" key="1">
    <citation type="submission" date="2021-05" db="EMBL/GenBank/DDBJ databases">
        <title>Petroleum and Energy Research Collection (APPE): ex situ preservation of microbial diversity associated with the oil industry and exploitation of its biotechnological potential.</title>
        <authorList>
            <person name="Paixao C.T.M."/>
            <person name="Gomes M.B."/>
            <person name="Oliveira V.M."/>
        </authorList>
    </citation>
    <scope>NUCLEOTIDE SEQUENCE [LARGE SCALE GENOMIC DNA]</scope>
    <source>
        <strain evidence="1 2">LIT2</strain>
    </source>
</reference>
<evidence type="ECO:0000313" key="1">
    <source>
        <dbReference type="EMBL" id="MBZ9568756.1"/>
    </source>
</evidence>
<evidence type="ECO:0000313" key="2">
    <source>
        <dbReference type="Proteomes" id="UP001319883"/>
    </source>
</evidence>
<organism evidence="1 2">
    <name type="scientific">Modicisalibacter tunisiensis</name>
    <dbReference type="NCBI Taxonomy" id="390637"/>
    <lineage>
        <taxon>Bacteria</taxon>
        <taxon>Pseudomonadati</taxon>
        <taxon>Pseudomonadota</taxon>
        <taxon>Gammaproteobacteria</taxon>
        <taxon>Oceanospirillales</taxon>
        <taxon>Halomonadaceae</taxon>
        <taxon>Modicisalibacter</taxon>
    </lineage>
</organism>